<gene>
    <name evidence="2" type="ORF">ACFFJ2_07125</name>
</gene>
<dbReference type="EMBL" id="JBHLXD010000009">
    <property type="protein sequence ID" value="MFC0208169.1"/>
    <property type="molecule type" value="Genomic_DNA"/>
</dbReference>
<feature type="transmembrane region" description="Helical" evidence="1">
    <location>
        <begin position="54"/>
        <end position="76"/>
    </location>
</feature>
<accession>A0ABV6D691</accession>
<proteinExistence type="predicted"/>
<organism evidence="2 3">
    <name type="scientific">Chelativorans intermedius</name>
    <dbReference type="NCBI Taxonomy" id="515947"/>
    <lineage>
        <taxon>Bacteria</taxon>
        <taxon>Pseudomonadati</taxon>
        <taxon>Pseudomonadota</taxon>
        <taxon>Alphaproteobacteria</taxon>
        <taxon>Hyphomicrobiales</taxon>
        <taxon>Phyllobacteriaceae</taxon>
        <taxon>Chelativorans</taxon>
    </lineage>
</organism>
<evidence type="ECO:0000313" key="3">
    <source>
        <dbReference type="Proteomes" id="UP001589755"/>
    </source>
</evidence>
<evidence type="ECO:0000313" key="2">
    <source>
        <dbReference type="EMBL" id="MFC0208169.1"/>
    </source>
</evidence>
<keyword evidence="1" id="KW-1133">Transmembrane helix</keyword>
<protein>
    <submittedName>
        <fullName evidence="2">Uncharacterized protein</fullName>
    </submittedName>
</protein>
<keyword evidence="1" id="KW-0812">Transmembrane</keyword>
<dbReference type="Proteomes" id="UP001589755">
    <property type="component" value="Unassembled WGS sequence"/>
</dbReference>
<keyword evidence="1" id="KW-0472">Membrane</keyword>
<dbReference type="RefSeq" id="WP_261521396.1">
    <property type="nucleotide sequence ID" value="NZ_JAODNW010000018.1"/>
</dbReference>
<reference evidence="2 3" key="1">
    <citation type="submission" date="2024-09" db="EMBL/GenBank/DDBJ databases">
        <authorList>
            <person name="Sun Q."/>
            <person name="Mori K."/>
        </authorList>
    </citation>
    <scope>NUCLEOTIDE SEQUENCE [LARGE SCALE GENOMIC DNA]</scope>
    <source>
        <strain evidence="2 3">CCM 8543</strain>
    </source>
</reference>
<comment type="caution">
    <text evidence="2">The sequence shown here is derived from an EMBL/GenBank/DDBJ whole genome shotgun (WGS) entry which is preliminary data.</text>
</comment>
<sequence length="79" mass="8738">MAWSLVSVGMVGLLIGLRYRVSALIAATLLTVIAGFGAMWFLELPGQRRLMWTLFLVIALQGGYMLGLVLTMLWHANSR</sequence>
<name>A0ABV6D691_9HYPH</name>
<feature type="transmembrane region" description="Helical" evidence="1">
    <location>
        <begin position="20"/>
        <end position="42"/>
    </location>
</feature>
<keyword evidence="3" id="KW-1185">Reference proteome</keyword>
<evidence type="ECO:0000256" key="1">
    <source>
        <dbReference type="SAM" id="Phobius"/>
    </source>
</evidence>